<gene>
    <name evidence="9" type="primary">flgC</name>
</gene>
<evidence type="ECO:0000256" key="3">
    <source>
        <dbReference type="ARBA" id="ARBA00017941"/>
    </source>
</evidence>
<proteinExistence type="inferred from homology"/>
<comment type="subunit">
    <text evidence="5 6">The basal body constitutes a major portion of the flagellar organelle and consists of four rings (L,P,S, and M) mounted on a central rod. The rod consists of about 26 subunits of FlgG in the distal portion, and FlgB, FlgC and FlgF are thought to build up the proximal portion of the rod with about 6 subunits each.</text>
</comment>
<keyword evidence="9" id="KW-0282">Flagellum</keyword>
<dbReference type="PANTHER" id="PTHR30435">
    <property type="entry name" value="FLAGELLAR PROTEIN"/>
    <property type="match status" value="1"/>
</dbReference>
<dbReference type="NCBIfam" id="TIGR01395">
    <property type="entry name" value="FlgC"/>
    <property type="match status" value="1"/>
</dbReference>
<dbReference type="PROSITE" id="PS00588">
    <property type="entry name" value="FLAGELLA_BB_ROD"/>
    <property type="match status" value="1"/>
</dbReference>
<feature type="domain" description="Flagellar basal body rod protein N-terminal" evidence="7">
    <location>
        <begin position="8"/>
        <end position="34"/>
    </location>
</feature>
<dbReference type="Pfam" id="PF00460">
    <property type="entry name" value="Flg_bb_rod"/>
    <property type="match status" value="1"/>
</dbReference>
<dbReference type="InterPro" id="IPR019776">
    <property type="entry name" value="Flagellar_basal_body_rod_CS"/>
</dbReference>
<dbReference type="Pfam" id="PF06429">
    <property type="entry name" value="Flg_bbr_C"/>
    <property type="match status" value="1"/>
</dbReference>
<evidence type="ECO:0000256" key="2">
    <source>
        <dbReference type="ARBA" id="ARBA00009677"/>
    </source>
</evidence>
<sequence length="146" mass="15497">MSIFNGLEINASGLALERLKLDTISTNIANVNTTHTAEGGAYKSKTVEFSESVKNAQSAGEIGTGAGSQLSYGVKVTGIAQDNTDKVEYDPTNADADANGYVHISNVNLSDQMVNMIQTMRTYEADTSAAESNKDILKKALEISKS</sequence>
<dbReference type="InterPro" id="IPR001444">
    <property type="entry name" value="Flag_bb_rod_N"/>
</dbReference>
<keyword evidence="4 6" id="KW-0975">Bacterial flagellum</keyword>
<protein>
    <recommendedName>
        <fullName evidence="3 6">Flagellar basal-body rod protein FlgC</fullName>
    </recommendedName>
</protein>
<dbReference type="GO" id="GO:0071978">
    <property type="term" value="P:bacterial-type flagellum-dependent swarming motility"/>
    <property type="evidence" value="ECO:0007669"/>
    <property type="project" value="TreeGrafter"/>
</dbReference>
<evidence type="ECO:0000259" key="7">
    <source>
        <dbReference type="Pfam" id="PF00460"/>
    </source>
</evidence>
<comment type="similarity">
    <text evidence="2">Belongs to the flagella basal body rod proteins family.</text>
</comment>
<accession>A0A0A7RKU1</accession>
<reference evidence="9" key="1">
    <citation type="journal article" date="2014" name="Appl. Environ. Microbiol.">
        <title>Detection and genomic characterization of motility in Lactobacillus curvatus: confirmation of motility in a species outside the Lactobacillus salivarius clade.</title>
        <authorList>
            <person name="Cousin F.J."/>
            <person name="Lynch S.M."/>
            <person name="Harris H.M."/>
            <person name="McCann A."/>
            <person name="Lynch D.B."/>
            <person name="Neville B.A."/>
            <person name="Irisawa T."/>
            <person name="Okada S."/>
            <person name="Endo A."/>
            <person name="O'Toole P.W."/>
        </authorList>
    </citation>
    <scope>NUCLEOTIDE SEQUENCE</scope>
    <source>
        <strain evidence="9">DSM 21116</strain>
    </source>
</reference>
<evidence type="ECO:0000259" key="8">
    <source>
        <dbReference type="Pfam" id="PF06429"/>
    </source>
</evidence>
<keyword evidence="9" id="KW-0966">Cell projection</keyword>
<dbReference type="AlphaFoldDB" id="A0A0A7RKU1"/>
<organism evidence="9">
    <name type="scientific">Liquorilactobacillus cacaonum</name>
    <dbReference type="NCBI Taxonomy" id="483012"/>
    <lineage>
        <taxon>Bacteria</taxon>
        <taxon>Bacillati</taxon>
        <taxon>Bacillota</taxon>
        <taxon>Bacilli</taxon>
        <taxon>Lactobacillales</taxon>
        <taxon>Lactobacillaceae</taxon>
        <taxon>Liquorilactobacillus</taxon>
    </lineage>
</organism>
<evidence type="ECO:0000256" key="4">
    <source>
        <dbReference type="ARBA" id="ARBA00023143"/>
    </source>
</evidence>
<dbReference type="EMBL" id="KM886861">
    <property type="protein sequence ID" value="AJA33833.1"/>
    <property type="molecule type" value="Genomic_DNA"/>
</dbReference>
<name>A0A0A7RKU1_9LACO</name>
<feature type="domain" description="Flagellar basal-body/hook protein C-terminal" evidence="8">
    <location>
        <begin position="99"/>
        <end position="142"/>
    </location>
</feature>
<dbReference type="PANTHER" id="PTHR30435:SF2">
    <property type="entry name" value="FLAGELLAR BASAL-BODY ROD PROTEIN FLGC"/>
    <property type="match status" value="1"/>
</dbReference>
<keyword evidence="9" id="KW-0969">Cilium</keyword>
<dbReference type="InterPro" id="IPR006299">
    <property type="entry name" value="FlgC"/>
</dbReference>
<evidence type="ECO:0000256" key="1">
    <source>
        <dbReference type="ARBA" id="ARBA00004117"/>
    </source>
</evidence>
<dbReference type="InterPro" id="IPR010930">
    <property type="entry name" value="Flg_bb/hook_C_dom"/>
</dbReference>
<comment type="subcellular location">
    <subcellularLocation>
        <location evidence="1 6">Bacterial flagellum basal body</location>
    </subcellularLocation>
</comment>
<evidence type="ECO:0000256" key="6">
    <source>
        <dbReference type="RuleBase" id="RU362062"/>
    </source>
</evidence>
<evidence type="ECO:0000256" key="5">
    <source>
        <dbReference type="ARBA" id="ARBA00025933"/>
    </source>
</evidence>
<evidence type="ECO:0000313" key="9">
    <source>
        <dbReference type="EMBL" id="AJA33833.1"/>
    </source>
</evidence>
<dbReference type="GO" id="GO:0030694">
    <property type="term" value="C:bacterial-type flagellum basal body, rod"/>
    <property type="evidence" value="ECO:0007669"/>
    <property type="project" value="UniProtKB-UniRule"/>
</dbReference>